<evidence type="ECO:0000256" key="2">
    <source>
        <dbReference type="ARBA" id="ARBA00023315"/>
    </source>
</evidence>
<gene>
    <name evidence="4" type="ORF">C8N46_11084</name>
</gene>
<dbReference type="CDD" id="cd04301">
    <property type="entry name" value="NAT_SF"/>
    <property type="match status" value="1"/>
</dbReference>
<dbReference type="Gene3D" id="3.40.630.30">
    <property type="match status" value="1"/>
</dbReference>
<dbReference type="GO" id="GO:0016747">
    <property type="term" value="F:acyltransferase activity, transferring groups other than amino-acyl groups"/>
    <property type="evidence" value="ECO:0007669"/>
    <property type="project" value="InterPro"/>
</dbReference>
<comment type="caution">
    <text evidence="4">The sequence shown here is derived from an EMBL/GenBank/DDBJ whole genome shotgun (WGS) entry which is preliminary data.</text>
</comment>
<dbReference type="AlphaFoldDB" id="A0A2T6BTF7"/>
<keyword evidence="2" id="KW-0012">Acyltransferase</keyword>
<feature type="domain" description="N-acetyltransferase" evidence="3">
    <location>
        <begin position="4"/>
        <end position="173"/>
    </location>
</feature>
<dbReference type="InterPro" id="IPR016181">
    <property type="entry name" value="Acyl_CoA_acyltransferase"/>
</dbReference>
<name>A0A2T6BTF7_9FLAO</name>
<dbReference type="SUPFAM" id="SSF55729">
    <property type="entry name" value="Acyl-CoA N-acyltransferases (Nat)"/>
    <property type="match status" value="1"/>
</dbReference>
<dbReference type="EMBL" id="QBKT01000010">
    <property type="protein sequence ID" value="PTX59247.1"/>
    <property type="molecule type" value="Genomic_DNA"/>
</dbReference>
<keyword evidence="1 4" id="KW-0808">Transferase</keyword>
<evidence type="ECO:0000313" key="4">
    <source>
        <dbReference type="EMBL" id="PTX59247.1"/>
    </source>
</evidence>
<keyword evidence="5" id="KW-1185">Reference proteome</keyword>
<dbReference type="InterPro" id="IPR050832">
    <property type="entry name" value="Bact_Acetyltransf"/>
</dbReference>
<protein>
    <submittedName>
        <fullName evidence="4">Acetyltransferase (GNAT) family protein</fullName>
    </submittedName>
</protein>
<proteinExistence type="predicted"/>
<dbReference type="PROSITE" id="PS51186">
    <property type="entry name" value="GNAT"/>
    <property type="match status" value="1"/>
</dbReference>
<dbReference type="InterPro" id="IPR000182">
    <property type="entry name" value="GNAT_dom"/>
</dbReference>
<sequence length="173" mass="20401">MAHHTIRKATPEDAKYISLLAKINFSESFGNLFSSEEELRLYIDKKFSEEKMKASIENSENVFWIAYVQTLPVGFAKLKKDMPVPDTNYKEAAELQKLYILKEYRAEGNGNQLKVDFFEELQKLNLKRVWIKELHTDQRALNFYETHDFHKHHTQSFSIGKEDFVFNILMKTS</sequence>
<evidence type="ECO:0000256" key="1">
    <source>
        <dbReference type="ARBA" id="ARBA00022679"/>
    </source>
</evidence>
<dbReference type="Pfam" id="PF13673">
    <property type="entry name" value="Acetyltransf_10"/>
    <property type="match status" value="1"/>
</dbReference>
<reference evidence="4 5" key="1">
    <citation type="submission" date="2018-04" db="EMBL/GenBank/DDBJ databases">
        <title>Genomic Encyclopedia of Archaeal and Bacterial Type Strains, Phase II (KMG-II): from individual species to whole genera.</title>
        <authorList>
            <person name="Goeker M."/>
        </authorList>
    </citation>
    <scope>NUCLEOTIDE SEQUENCE [LARGE SCALE GENOMIC DNA]</scope>
    <source>
        <strain evidence="4 5">DSM 25731</strain>
    </source>
</reference>
<dbReference type="OrthoDB" id="7205533at2"/>
<dbReference type="Proteomes" id="UP000244090">
    <property type="component" value="Unassembled WGS sequence"/>
</dbReference>
<dbReference type="PANTHER" id="PTHR43877">
    <property type="entry name" value="AMINOALKYLPHOSPHONATE N-ACETYLTRANSFERASE-RELATED-RELATED"/>
    <property type="match status" value="1"/>
</dbReference>
<dbReference type="RefSeq" id="WP_108116412.1">
    <property type="nucleotide sequence ID" value="NZ_QBKT01000010.1"/>
</dbReference>
<accession>A0A2T6BTF7</accession>
<organism evidence="4 5">
    <name type="scientific">Kordia periserrulae</name>
    <dbReference type="NCBI Taxonomy" id="701523"/>
    <lineage>
        <taxon>Bacteria</taxon>
        <taxon>Pseudomonadati</taxon>
        <taxon>Bacteroidota</taxon>
        <taxon>Flavobacteriia</taxon>
        <taxon>Flavobacteriales</taxon>
        <taxon>Flavobacteriaceae</taxon>
        <taxon>Kordia</taxon>
    </lineage>
</organism>
<evidence type="ECO:0000313" key="5">
    <source>
        <dbReference type="Proteomes" id="UP000244090"/>
    </source>
</evidence>
<evidence type="ECO:0000259" key="3">
    <source>
        <dbReference type="PROSITE" id="PS51186"/>
    </source>
</evidence>